<dbReference type="GO" id="GO:0005789">
    <property type="term" value="C:endoplasmic reticulum membrane"/>
    <property type="evidence" value="ECO:0007669"/>
    <property type="project" value="UniProtKB-SubCell"/>
</dbReference>
<dbReference type="AlphaFoldDB" id="A0A131Z5M7"/>
<evidence type="ECO:0000256" key="1">
    <source>
        <dbReference type="ARBA" id="ARBA00001946"/>
    </source>
</evidence>
<evidence type="ECO:0000256" key="6">
    <source>
        <dbReference type="ARBA" id="ARBA00022679"/>
    </source>
</evidence>
<evidence type="ECO:0000256" key="4">
    <source>
        <dbReference type="ARBA" id="ARBA00005432"/>
    </source>
</evidence>
<dbReference type="UniPathway" id="UPA00378"/>
<keyword evidence="9" id="KW-0460">Magnesium</keyword>
<dbReference type="GO" id="GO:0045547">
    <property type="term" value="F:ditrans,polycis-polyprenyl diphosphate synthase [(2E,6E)-farnesyl diphosphate specific] activity"/>
    <property type="evidence" value="ECO:0007669"/>
    <property type="project" value="UniProtKB-EC"/>
</dbReference>
<dbReference type="PANTHER" id="PTHR21528">
    <property type="entry name" value="DEHYDRODOLICHYL DIPHOSPHATE SYNTHASE COMPLEX SUBUNIT NUS1"/>
    <property type="match status" value="1"/>
</dbReference>
<evidence type="ECO:0000256" key="7">
    <source>
        <dbReference type="ARBA" id="ARBA00022692"/>
    </source>
</evidence>
<name>A0A131Z5M7_RHIAP</name>
<reference evidence="13" key="1">
    <citation type="journal article" date="2016" name="Ticks Tick Borne Dis.">
        <title>De novo assembly and annotation of the salivary gland transcriptome of Rhipicephalus appendiculatus male and female ticks during blood feeding.</title>
        <authorList>
            <person name="de Castro M.H."/>
            <person name="de Klerk D."/>
            <person name="Pienaar R."/>
            <person name="Latif A.A."/>
            <person name="Rees D.J."/>
            <person name="Mans B.J."/>
        </authorList>
    </citation>
    <scope>NUCLEOTIDE SEQUENCE</scope>
    <source>
        <tissue evidence="13">Salivary glands</tissue>
    </source>
</reference>
<evidence type="ECO:0000256" key="12">
    <source>
        <dbReference type="ARBA" id="ARBA00047353"/>
    </source>
</evidence>
<dbReference type="InterPro" id="IPR038887">
    <property type="entry name" value="Nus1/NgBR"/>
</dbReference>
<comment type="catalytic activity">
    <reaction evidence="12">
        <text>n isopentenyl diphosphate + (2E,6E)-farnesyl diphosphate = a di-trans,poly-cis-polyprenyl diphosphate + n diphosphate</text>
        <dbReference type="Rhea" id="RHEA:53008"/>
        <dbReference type="Rhea" id="RHEA-COMP:19494"/>
        <dbReference type="ChEBI" id="CHEBI:33019"/>
        <dbReference type="ChEBI" id="CHEBI:128769"/>
        <dbReference type="ChEBI" id="CHEBI:136960"/>
        <dbReference type="ChEBI" id="CHEBI:175763"/>
        <dbReference type="EC" id="2.5.1.87"/>
    </reaction>
</comment>
<keyword evidence="10" id="KW-1133">Transmembrane helix</keyword>
<accession>A0A131Z5M7</accession>
<dbReference type="Pfam" id="PF01255">
    <property type="entry name" value="Prenyltransf"/>
    <property type="match status" value="1"/>
</dbReference>
<sequence>MFITSLACKVILCLLHACLYALDVFSTLKHKLLHRLKYSSVHDAKFADAKLVCSSSSALPDMDLLLKVPKHIAVLIGEHDISYRDAANLVVWCLFAGIPHVTLYDVEGALKENFARLYKEISRSQVEHFGCDNRCKVVLHVKGRELPEKNGQRNGYKQHINVHLASSDDGRPQLASIARTFCEAVERRQMAPSDITPHLIQRELGDVPDPELLLRCGCVHSLLGYPPWQIRLTEIVTLPTHRNLRLSEFLEALAKYNKREQRFGK</sequence>
<keyword evidence="8" id="KW-0256">Endoplasmic reticulum</keyword>
<comment type="pathway">
    <text evidence="3">Protein modification; protein glycosylation.</text>
</comment>
<evidence type="ECO:0000256" key="9">
    <source>
        <dbReference type="ARBA" id="ARBA00022842"/>
    </source>
</evidence>
<evidence type="ECO:0000256" key="11">
    <source>
        <dbReference type="ARBA" id="ARBA00023136"/>
    </source>
</evidence>
<keyword evidence="6" id="KW-0808">Transferase</keyword>
<proteinExistence type="inferred from homology"/>
<evidence type="ECO:0000256" key="8">
    <source>
        <dbReference type="ARBA" id="ARBA00022824"/>
    </source>
</evidence>
<keyword evidence="7" id="KW-0812">Transmembrane</keyword>
<comment type="subcellular location">
    <subcellularLocation>
        <location evidence="2">Endoplasmic reticulum membrane</location>
    </subcellularLocation>
</comment>
<dbReference type="EMBL" id="GEDV01001930">
    <property type="protein sequence ID" value="JAP86627.1"/>
    <property type="molecule type" value="Transcribed_RNA"/>
</dbReference>
<evidence type="ECO:0000256" key="5">
    <source>
        <dbReference type="ARBA" id="ARBA00012596"/>
    </source>
</evidence>
<protein>
    <recommendedName>
        <fullName evidence="5">ditrans,polycis-polyprenyl diphosphate synthase [(2E,6E)-farnesyldiphosphate specific]</fullName>
        <ecNumber evidence="5">2.5.1.87</ecNumber>
    </recommendedName>
</protein>
<evidence type="ECO:0000256" key="2">
    <source>
        <dbReference type="ARBA" id="ARBA00004586"/>
    </source>
</evidence>
<dbReference type="Gene3D" id="3.40.1180.10">
    <property type="entry name" value="Decaprenyl diphosphate synthase-like"/>
    <property type="match status" value="1"/>
</dbReference>
<comment type="cofactor">
    <cofactor evidence="1">
        <name>Mg(2+)</name>
        <dbReference type="ChEBI" id="CHEBI:18420"/>
    </cofactor>
</comment>
<evidence type="ECO:0000256" key="10">
    <source>
        <dbReference type="ARBA" id="ARBA00022989"/>
    </source>
</evidence>
<dbReference type="GO" id="GO:1904423">
    <property type="term" value="C:dehydrodolichyl diphosphate synthase complex"/>
    <property type="evidence" value="ECO:0007669"/>
    <property type="project" value="InterPro"/>
</dbReference>
<evidence type="ECO:0000256" key="3">
    <source>
        <dbReference type="ARBA" id="ARBA00004922"/>
    </source>
</evidence>
<comment type="similarity">
    <text evidence="4">Belongs to the UPP synthase family.</text>
</comment>
<keyword evidence="11" id="KW-0472">Membrane</keyword>
<dbReference type="EC" id="2.5.1.87" evidence="5"/>
<evidence type="ECO:0000313" key="13">
    <source>
        <dbReference type="EMBL" id="JAP86627.1"/>
    </source>
</evidence>
<dbReference type="SUPFAM" id="SSF64005">
    <property type="entry name" value="Undecaprenyl diphosphate synthase"/>
    <property type="match status" value="1"/>
</dbReference>
<dbReference type="InterPro" id="IPR036424">
    <property type="entry name" value="UPP_synth-like_sf"/>
</dbReference>
<dbReference type="PANTHER" id="PTHR21528:SF0">
    <property type="entry name" value="DEHYDRODOLICHYL DIPHOSPHATE SYNTHASE COMPLEX SUBUNIT NUS1"/>
    <property type="match status" value="1"/>
</dbReference>
<organism evidence="13">
    <name type="scientific">Rhipicephalus appendiculatus</name>
    <name type="common">Brown ear tick</name>
    <dbReference type="NCBI Taxonomy" id="34631"/>
    <lineage>
        <taxon>Eukaryota</taxon>
        <taxon>Metazoa</taxon>
        <taxon>Ecdysozoa</taxon>
        <taxon>Arthropoda</taxon>
        <taxon>Chelicerata</taxon>
        <taxon>Arachnida</taxon>
        <taxon>Acari</taxon>
        <taxon>Parasitiformes</taxon>
        <taxon>Ixodida</taxon>
        <taxon>Ixodoidea</taxon>
        <taxon>Ixodidae</taxon>
        <taxon>Rhipicephalinae</taxon>
        <taxon>Rhipicephalus</taxon>
        <taxon>Rhipicephalus</taxon>
    </lineage>
</organism>
<dbReference type="InterPro" id="IPR001441">
    <property type="entry name" value="UPP_synth-like"/>
</dbReference>